<evidence type="ECO:0000256" key="2">
    <source>
        <dbReference type="ARBA" id="ARBA00022670"/>
    </source>
</evidence>
<dbReference type="InterPro" id="IPR024077">
    <property type="entry name" value="Neurolysin/TOP_dom2"/>
</dbReference>
<name>A0A9D1X9F1_9BACT</name>
<dbReference type="FunFam" id="3.40.390.10:FF:000009">
    <property type="entry name" value="Oligopeptidase A"/>
    <property type="match status" value="1"/>
</dbReference>
<evidence type="ECO:0000313" key="9">
    <source>
        <dbReference type="EMBL" id="HIX75392.1"/>
    </source>
</evidence>
<dbReference type="GO" id="GO:0004222">
    <property type="term" value="F:metalloendopeptidase activity"/>
    <property type="evidence" value="ECO:0007669"/>
    <property type="project" value="InterPro"/>
</dbReference>
<dbReference type="CDD" id="cd06456">
    <property type="entry name" value="M3A_DCP"/>
    <property type="match status" value="1"/>
</dbReference>
<keyword evidence="5 7" id="KW-0862">Zinc</keyword>
<comment type="caution">
    <text evidence="9">The sequence shown here is derived from an EMBL/GenBank/DDBJ whole genome shotgun (WGS) entry which is preliminary data.</text>
</comment>
<dbReference type="GO" id="GO:0004180">
    <property type="term" value="F:carboxypeptidase activity"/>
    <property type="evidence" value="ECO:0007669"/>
    <property type="project" value="TreeGrafter"/>
</dbReference>
<dbReference type="GO" id="GO:0005829">
    <property type="term" value="C:cytosol"/>
    <property type="evidence" value="ECO:0007669"/>
    <property type="project" value="TreeGrafter"/>
</dbReference>
<dbReference type="InterPro" id="IPR001567">
    <property type="entry name" value="Pept_M3A_M3B_dom"/>
</dbReference>
<comment type="cofactor">
    <cofactor evidence="7">
        <name>Zn(2+)</name>
        <dbReference type="ChEBI" id="CHEBI:29105"/>
    </cofactor>
    <text evidence="7">Binds 1 zinc ion.</text>
</comment>
<accession>A0A9D1X9F1</accession>
<dbReference type="Pfam" id="PF01432">
    <property type="entry name" value="Peptidase_M3"/>
    <property type="match status" value="1"/>
</dbReference>
<dbReference type="Proteomes" id="UP000886740">
    <property type="component" value="Unassembled WGS sequence"/>
</dbReference>
<evidence type="ECO:0000256" key="3">
    <source>
        <dbReference type="ARBA" id="ARBA00022723"/>
    </source>
</evidence>
<dbReference type="PANTHER" id="PTHR43660:SF1">
    <property type="entry name" value="DIPEPTIDYL CARBOXYPEPTIDASE"/>
    <property type="match status" value="1"/>
</dbReference>
<organism evidence="9 10">
    <name type="scientific">Candidatus Parabacteroides intestinipullorum</name>
    <dbReference type="NCBI Taxonomy" id="2838723"/>
    <lineage>
        <taxon>Bacteria</taxon>
        <taxon>Pseudomonadati</taxon>
        <taxon>Bacteroidota</taxon>
        <taxon>Bacteroidia</taxon>
        <taxon>Bacteroidales</taxon>
        <taxon>Tannerellaceae</taxon>
        <taxon>Parabacteroides</taxon>
    </lineage>
</organism>
<keyword evidence="2 7" id="KW-0645">Protease</keyword>
<dbReference type="SUPFAM" id="SSF55486">
    <property type="entry name" value="Metalloproteases ('zincins'), catalytic domain"/>
    <property type="match status" value="1"/>
</dbReference>
<dbReference type="AlphaFoldDB" id="A0A9D1X9F1"/>
<keyword evidence="4 7" id="KW-0378">Hydrolase</keyword>
<dbReference type="Gene3D" id="3.40.390.10">
    <property type="entry name" value="Collagenase (Catalytic Domain)"/>
    <property type="match status" value="1"/>
</dbReference>
<keyword evidence="6 7" id="KW-0482">Metalloprotease</keyword>
<evidence type="ECO:0000313" key="10">
    <source>
        <dbReference type="Proteomes" id="UP000886740"/>
    </source>
</evidence>
<evidence type="ECO:0000256" key="1">
    <source>
        <dbReference type="ARBA" id="ARBA00006040"/>
    </source>
</evidence>
<dbReference type="GO" id="GO:0006508">
    <property type="term" value="P:proteolysis"/>
    <property type="evidence" value="ECO:0007669"/>
    <property type="project" value="UniProtKB-KW"/>
</dbReference>
<dbReference type="Gene3D" id="1.20.1050.40">
    <property type="entry name" value="Endopeptidase. Chain P, domain 1"/>
    <property type="match status" value="1"/>
</dbReference>
<dbReference type="PROSITE" id="PS51257">
    <property type="entry name" value="PROKAR_LIPOPROTEIN"/>
    <property type="match status" value="1"/>
</dbReference>
<feature type="domain" description="Peptidase M3A/M3B catalytic" evidence="8">
    <location>
        <begin position="254"/>
        <end position="718"/>
    </location>
</feature>
<comment type="similarity">
    <text evidence="1 7">Belongs to the peptidase M3 family.</text>
</comment>
<dbReference type="InterPro" id="IPR034005">
    <property type="entry name" value="M3A_DCP"/>
</dbReference>
<proteinExistence type="inferred from homology"/>
<keyword evidence="3 7" id="KW-0479">Metal-binding</keyword>
<dbReference type="InterPro" id="IPR024079">
    <property type="entry name" value="MetalloPept_cat_dom_sf"/>
</dbReference>
<protein>
    <submittedName>
        <fullName evidence="9">M3 family metallopeptidase</fullName>
    </submittedName>
</protein>
<dbReference type="EMBL" id="DXEL01000070">
    <property type="protein sequence ID" value="HIX75392.1"/>
    <property type="molecule type" value="Genomic_DNA"/>
</dbReference>
<dbReference type="PANTHER" id="PTHR43660">
    <property type="entry name" value="DIPEPTIDYL CARBOXYPEPTIDASE"/>
    <property type="match status" value="1"/>
</dbReference>
<reference evidence="9" key="2">
    <citation type="submission" date="2021-04" db="EMBL/GenBank/DDBJ databases">
        <authorList>
            <person name="Gilroy R."/>
        </authorList>
    </citation>
    <scope>NUCLEOTIDE SEQUENCE</scope>
    <source>
        <strain evidence="9">ChiGjej6B6-14162</strain>
    </source>
</reference>
<sequence>MKHLIMAAGLAVMLTACGSGQKEAGQETENPFFTEYTTPFGVPPFDKIKFEHYKPAMMKGIEEGRKEIDAIVNNPEEPTFENTIVALDQQGALLRKVQIVFGGQNSVNTNDEMQALSREMSPILSKYNDDINLNPKLFARVKAVYDKKDQLGLDKEQMKLLEETYKDFVRGGANLSEADQAKLRELNSEISMLQLTFGQNMLKETNAFKLVIDKKEDLSGLPETLIANAAKAAEEAGMPGKWVFTLQNPSVMPFLQYADNRELREKIFKAYINRGNNNNENDNKEVVRKLVSARLAKAKLMGYEDYAAFALEDRMAKNSANVYKLLDEIWTPALAQAKRELADINAEIKKEGGNFEAEGWDWRYYFEKAKKAKFNLDENEVRPYLKLDNVREGAFYVANKLYGITFTPLKDMPLPHPEAQVFECKDKDGTHLGVIYFDFFPRASKRGGAWCGTYRSQTYKDGKRLAPVVTIVCNFSQPAPGQPALLSADEATTLFHEFGHGLHNLFKDVHYYGVSGVARDFVELPSQVMEHWVFEPEVLKVYAKHYETGEVIPAELIEKLDKSGKYGQGFATVEYLAASYLDMDFHALSGDPTDKNVIKFVDQTNNVPANLDVMAFEDQTLGRRGLLKQIPSRYRTTYFNHTMGGGYTAGYYSYIWSEVLDCDAFQAYKETGDIFNQEVADKFRKYILTPGCIDDEEVMYQNFRGKSPKTDALLENRGLK</sequence>
<reference evidence="9" key="1">
    <citation type="journal article" date="2021" name="PeerJ">
        <title>Extensive microbial diversity within the chicken gut microbiome revealed by metagenomics and culture.</title>
        <authorList>
            <person name="Gilroy R."/>
            <person name="Ravi A."/>
            <person name="Getino M."/>
            <person name="Pursley I."/>
            <person name="Horton D.L."/>
            <person name="Alikhan N.F."/>
            <person name="Baker D."/>
            <person name="Gharbi K."/>
            <person name="Hall N."/>
            <person name="Watson M."/>
            <person name="Adriaenssens E.M."/>
            <person name="Foster-Nyarko E."/>
            <person name="Jarju S."/>
            <person name="Secka A."/>
            <person name="Antonio M."/>
            <person name="Oren A."/>
            <person name="Chaudhuri R.R."/>
            <person name="La Ragione R."/>
            <person name="Hildebrand F."/>
            <person name="Pallen M.J."/>
        </authorList>
    </citation>
    <scope>NUCLEOTIDE SEQUENCE</scope>
    <source>
        <strain evidence="9">ChiGjej6B6-14162</strain>
    </source>
</reference>
<dbReference type="InterPro" id="IPR045090">
    <property type="entry name" value="Pept_M3A_M3B"/>
</dbReference>
<evidence type="ECO:0000256" key="6">
    <source>
        <dbReference type="ARBA" id="ARBA00023049"/>
    </source>
</evidence>
<evidence type="ECO:0000256" key="7">
    <source>
        <dbReference type="RuleBase" id="RU003435"/>
    </source>
</evidence>
<dbReference type="Gene3D" id="1.10.1370.10">
    <property type="entry name" value="Neurolysin, domain 3"/>
    <property type="match status" value="1"/>
</dbReference>
<dbReference type="GO" id="GO:0046872">
    <property type="term" value="F:metal ion binding"/>
    <property type="evidence" value="ECO:0007669"/>
    <property type="project" value="UniProtKB-UniRule"/>
</dbReference>
<evidence type="ECO:0000256" key="4">
    <source>
        <dbReference type="ARBA" id="ARBA00022801"/>
    </source>
</evidence>
<evidence type="ECO:0000259" key="8">
    <source>
        <dbReference type="Pfam" id="PF01432"/>
    </source>
</evidence>
<evidence type="ECO:0000256" key="5">
    <source>
        <dbReference type="ARBA" id="ARBA00022833"/>
    </source>
</evidence>
<dbReference type="InterPro" id="IPR024080">
    <property type="entry name" value="Neurolysin/TOP_N"/>
</dbReference>
<gene>
    <name evidence="9" type="ORF">H9977_10230</name>
</gene>